<dbReference type="Proteomes" id="UP001054837">
    <property type="component" value="Unassembled WGS sequence"/>
</dbReference>
<dbReference type="GO" id="GO:0008010">
    <property type="term" value="F:structural constituent of chitin-based larval cuticle"/>
    <property type="evidence" value="ECO:0007669"/>
    <property type="project" value="TreeGrafter"/>
</dbReference>
<dbReference type="Pfam" id="PF00379">
    <property type="entry name" value="Chitin_bind_4"/>
    <property type="match status" value="1"/>
</dbReference>
<keyword evidence="2 3" id="KW-0193">Cuticle</keyword>
<feature type="signal peptide" evidence="5">
    <location>
        <begin position="1"/>
        <end position="16"/>
    </location>
</feature>
<proteinExistence type="predicted"/>
<evidence type="ECO:0000256" key="2">
    <source>
        <dbReference type="ARBA" id="ARBA00022460"/>
    </source>
</evidence>
<evidence type="ECO:0000313" key="6">
    <source>
        <dbReference type="EMBL" id="GIY52488.1"/>
    </source>
</evidence>
<dbReference type="AlphaFoldDB" id="A0AAV4U3Y4"/>
<feature type="chain" id="PRO_5043708280" evidence="5">
    <location>
        <begin position="17"/>
        <end position="166"/>
    </location>
</feature>
<dbReference type="InterPro" id="IPR050468">
    <property type="entry name" value="Cuticle_Struct_Prot"/>
</dbReference>
<accession>A0AAV4U3Y4</accession>
<evidence type="ECO:0000256" key="5">
    <source>
        <dbReference type="SAM" id="SignalP"/>
    </source>
</evidence>
<organism evidence="6 7">
    <name type="scientific">Caerostris darwini</name>
    <dbReference type="NCBI Taxonomy" id="1538125"/>
    <lineage>
        <taxon>Eukaryota</taxon>
        <taxon>Metazoa</taxon>
        <taxon>Ecdysozoa</taxon>
        <taxon>Arthropoda</taxon>
        <taxon>Chelicerata</taxon>
        <taxon>Arachnida</taxon>
        <taxon>Araneae</taxon>
        <taxon>Araneomorphae</taxon>
        <taxon>Entelegynae</taxon>
        <taxon>Araneoidea</taxon>
        <taxon>Araneidae</taxon>
        <taxon>Caerostris</taxon>
    </lineage>
</organism>
<comment type="caution">
    <text evidence="6">The sequence shown here is derived from an EMBL/GenBank/DDBJ whole genome shotgun (WGS) entry which is preliminary data.</text>
</comment>
<reference evidence="6 7" key="1">
    <citation type="submission" date="2021-06" db="EMBL/GenBank/DDBJ databases">
        <title>Caerostris darwini draft genome.</title>
        <authorList>
            <person name="Kono N."/>
            <person name="Arakawa K."/>
        </authorList>
    </citation>
    <scope>NUCLEOTIDE SEQUENCE [LARGE SCALE GENOMIC DNA]</scope>
</reference>
<sequence>MKVLLALCAIVAVAAALPVVSEETEPSKPYSFNYVAENEEGGSSSRTETSDETGTVRGSYTITDVDGRSRVVEYVAGVDGFQANIRTNEPGADNSAPAHVSIDFNAEQAKAIQLSAPVRHEVVKPVVAHQNVRSSDHHQNVRSSDHNQNVRYVMVPATEPQASPAS</sequence>
<dbReference type="PROSITE" id="PS51155">
    <property type="entry name" value="CHIT_BIND_RR_2"/>
    <property type="match status" value="1"/>
</dbReference>
<dbReference type="PANTHER" id="PTHR10380">
    <property type="entry name" value="CUTICLE PROTEIN"/>
    <property type="match status" value="1"/>
</dbReference>
<protein>
    <submittedName>
        <fullName evidence="6">Uncharacterized protein</fullName>
    </submittedName>
</protein>
<keyword evidence="7" id="KW-1185">Reference proteome</keyword>
<dbReference type="EMBL" id="BPLQ01010670">
    <property type="protein sequence ID" value="GIY52488.1"/>
    <property type="molecule type" value="Genomic_DNA"/>
</dbReference>
<feature type="region of interest" description="Disordered" evidence="4">
    <location>
        <begin position="130"/>
        <end position="150"/>
    </location>
</feature>
<feature type="region of interest" description="Disordered" evidence="4">
    <location>
        <begin position="36"/>
        <end position="58"/>
    </location>
</feature>
<dbReference type="InterPro" id="IPR000618">
    <property type="entry name" value="Insect_cuticle"/>
</dbReference>
<name>A0AAV4U3Y4_9ARAC</name>
<feature type="compositionally biased region" description="Low complexity" evidence="4">
    <location>
        <begin position="41"/>
        <end position="55"/>
    </location>
</feature>
<evidence type="ECO:0000313" key="7">
    <source>
        <dbReference type="Proteomes" id="UP001054837"/>
    </source>
</evidence>
<dbReference type="GO" id="GO:0062129">
    <property type="term" value="C:chitin-based extracellular matrix"/>
    <property type="evidence" value="ECO:0007669"/>
    <property type="project" value="TreeGrafter"/>
</dbReference>
<dbReference type="InterPro" id="IPR031311">
    <property type="entry name" value="CHIT_BIND_RR_consensus"/>
</dbReference>
<evidence type="ECO:0000256" key="3">
    <source>
        <dbReference type="PROSITE-ProRule" id="PRU00497"/>
    </source>
</evidence>
<gene>
    <name evidence="6" type="ORF">CDAR_181421</name>
</gene>
<keyword evidence="5" id="KW-0732">Signal</keyword>
<comment type="function">
    <text evidence="1">Component of the rigid cuticle of the spider.</text>
</comment>
<feature type="compositionally biased region" description="Basic and acidic residues" evidence="4">
    <location>
        <begin position="134"/>
        <end position="145"/>
    </location>
</feature>
<evidence type="ECO:0000256" key="1">
    <source>
        <dbReference type="ARBA" id="ARBA00002980"/>
    </source>
</evidence>
<dbReference type="PROSITE" id="PS00233">
    <property type="entry name" value="CHIT_BIND_RR_1"/>
    <property type="match status" value="1"/>
</dbReference>
<evidence type="ECO:0000256" key="4">
    <source>
        <dbReference type="SAM" id="MobiDB-lite"/>
    </source>
</evidence>